<feature type="domain" description="Glucose-methanol-choline oxidoreductase N-terminal" evidence="7">
    <location>
        <begin position="92"/>
        <end position="115"/>
    </location>
</feature>
<keyword evidence="9" id="KW-1185">Reference proteome</keyword>
<dbReference type="PANTHER" id="PTHR11552">
    <property type="entry name" value="GLUCOSE-METHANOL-CHOLINE GMC OXIDOREDUCTASE"/>
    <property type="match status" value="1"/>
</dbReference>
<dbReference type="InterPro" id="IPR000172">
    <property type="entry name" value="GMC_OxRdtase_N"/>
</dbReference>
<dbReference type="GO" id="GO:0019285">
    <property type="term" value="P:glycine betaine biosynthetic process from choline"/>
    <property type="evidence" value="ECO:0007669"/>
    <property type="project" value="TreeGrafter"/>
</dbReference>
<dbReference type="EMBL" id="JACBYR010000001">
    <property type="protein sequence ID" value="NYE83277.1"/>
    <property type="molecule type" value="Genomic_DNA"/>
</dbReference>
<organism evidence="8 9">
    <name type="scientific">Pigmentiphaga litoralis</name>
    <dbReference type="NCBI Taxonomy" id="516702"/>
    <lineage>
        <taxon>Bacteria</taxon>
        <taxon>Pseudomonadati</taxon>
        <taxon>Pseudomonadota</taxon>
        <taxon>Betaproteobacteria</taxon>
        <taxon>Burkholderiales</taxon>
        <taxon>Alcaligenaceae</taxon>
        <taxon>Pigmentiphaga</taxon>
    </lineage>
</organism>
<dbReference type="Pfam" id="PF05199">
    <property type="entry name" value="GMC_oxred_C"/>
    <property type="match status" value="1"/>
</dbReference>
<protein>
    <submittedName>
        <fullName evidence="8">Choline dehydrogenase-like flavoprotein</fullName>
    </submittedName>
</protein>
<evidence type="ECO:0000259" key="7">
    <source>
        <dbReference type="PROSITE" id="PS00623"/>
    </source>
</evidence>
<dbReference type="Proteomes" id="UP000542125">
    <property type="component" value="Unassembled WGS sequence"/>
</dbReference>
<dbReference type="SUPFAM" id="SSF54373">
    <property type="entry name" value="FAD-linked reductases, C-terminal domain"/>
    <property type="match status" value="1"/>
</dbReference>
<dbReference type="Gene3D" id="3.50.50.60">
    <property type="entry name" value="FAD/NAD(P)-binding domain"/>
    <property type="match status" value="1"/>
</dbReference>
<evidence type="ECO:0000256" key="6">
    <source>
        <dbReference type="RuleBase" id="RU003968"/>
    </source>
</evidence>
<evidence type="ECO:0000256" key="3">
    <source>
        <dbReference type="ARBA" id="ARBA00022630"/>
    </source>
</evidence>
<comment type="caution">
    <text evidence="8">The sequence shown here is derived from an EMBL/GenBank/DDBJ whole genome shotgun (WGS) entry which is preliminary data.</text>
</comment>
<dbReference type="GO" id="GO:0050660">
    <property type="term" value="F:flavin adenine dinucleotide binding"/>
    <property type="evidence" value="ECO:0007669"/>
    <property type="project" value="InterPro"/>
</dbReference>
<comment type="cofactor">
    <cofactor evidence="1 5">
        <name>FAD</name>
        <dbReference type="ChEBI" id="CHEBI:57692"/>
    </cofactor>
</comment>
<dbReference type="SUPFAM" id="SSF51905">
    <property type="entry name" value="FAD/NAD(P)-binding domain"/>
    <property type="match status" value="1"/>
</dbReference>
<dbReference type="PANTHER" id="PTHR11552:SF147">
    <property type="entry name" value="CHOLINE DEHYDROGENASE, MITOCHONDRIAL"/>
    <property type="match status" value="1"/>
</dbReference>
<evidence type="ECO:0000313" key="9">
    <source>
        <dbReference type="Proteomes" id="UP000542125"/>
    </source>
</evidence>
<name>A0A7Y9IUD8_9BURK</name>
<feature type="binding site" evidence="5">
    <location>
        <position position="94"/>
    </location>
    <ligand>
        <name>FAD</name>
        <dbReference type="ChEBI" id="CHEBI:57692"/>
    </ligand>
</feature>
<dbReference type="Pfam" id="PF00732">
    <property type="entry name" value="GMC_oxred_N"/>
    <property type="match status" value="1"/>
</dbReference>
<dbReference type="AlphaFoldDB" id="A0A7Y9IUD8"/>
<dbReference type="PROSITE" id="PS00623">
    <property type="entry name" value="GMC_OXRED_1"/>
    <property type="match status" value="1"/>
</dbReference>
<dbReference type="PIRSF" id="PIRSF000137">
    <property type="entry name" value="Alcohol_oxidase"/>
    <property type="match status" value="1"/>
</dbReference>
<keyword evidence="3 6" id="KW-0285">Flavoprotein</keyword>
<comment type="similarity">
    <text evidence="2 6">Belongs to the GMC oxidoreductase family.</text>
</comment>
<dbReference type="Gene3D" id="3.30.560.10">
    <property type="entry name" value="Glucose Oxidase, domain 3"/>
    <property type="match status" value="1"/>
</dbReference>
<dbReference type="GO" id="GO:0008812">
    <property type="term" value="F:choline dehydrogenase activity"/>
    <property type="evidence" value="ECO:0007669"/>
    <property type="project" value="TreeGrafter"/>
</dbReference>
<evidence type="ECO:0000256" key="1">
    <source>
        <dbReference type="ARBA" id="ARBA00001974"/>
    </source>
</evidence>
<proteinExistence type="inferred from homology"/>
<dbReference type="InterPro" id="IPR036188">
    <property type="entry name" value="FAD/NAD-bd_sf"/>
</dbReference>
<sequence length="567" mass="60850">MGTSATLSAPGVTTYDYVIVGGGSAGCVLANRLTQDDGVTVLLLEAGGWDNDPLIHIPLGLGRMLQKRSHDWGYASEAQDETAGRRIECARGKVIGGSSSINALAYVRGHRSDFDRWASRYGLPDWDAAHTLPYFLQLEDWQGPASSWRGKGGPITTRYSTYQDPLISSYLAAAGEAGHTLRDDLNGEVLSGFGRSQVTIRDGRRCSNAVAYLRPAMKRRGLTVRTHALATRIELTGDRATGVAYVRHGKHHVAQARREVLLAGGVINTPQLLMLSGIGDPAQMAPHGIDTHTALQGVGRNLQDHIAVLLSFSRKAAGPFPDRMRADRVVSDLARAWLFGDGAATNVPGGAAGYEATRLGLEGPDVQYLLAAAPFHAQPWLRPWRAPFDDGFAVRVVALHPESRGQVTLASAAPEDLAVVHQNFLSHDNEWASLRAGIRSVRRIMAQPSLQAFVGEERMPGPGCLDDDALNAHIRKTAITVHHPCGTCRMGAPDDPDAVVDAQLRVRGVQGLRVVDASVMPDLIGGNINATVTMIAEKAADLIRGRAPLAPWLPEGTTPSSPLRRNA</sequence>
<evidence type="ECO:0000313" key="8">
    <source>
        <dbReference type="EMBL" id="NYE83277.1"/>
    </source>
</evidence>
<dbReference type="RefSeq" id="WP_179586807.1">
    <property type="nucleotide sequence ID" value="NZ_JACBYR010000001.1"/>
</dbReference>
<keyword evidence="4 5" id="KW-0274">FAD</keyword>
<gene>
    <name evidence="8" type="ORF">FHW18_002548</name>
</gene>
<reference evidence="8 9" key="1">
    <citation type="submission" date="2020-07" db="EMBL/GenBank/DDBJ databases">
        <title>Genomic Encyclopedia of Type Strains, Phase IV (KMG-V): Genome sequencing to study the core and pangenomes of soil and plant-associated prokaryotes.</title>
        <authorList>
            <person name="Whitman W."/>
        </authorList>
    </citation>
    <scope>NUCLEOTIDE SEQUENCE [LARGE SCALE GENOMIC DNA]</scope>
    <source>
        <strain evidence="8 9">SAS40</strain>
    </source>
</reference>
<evidence type="ECO:0000256" key="2">
    <source>
        <dbReference type="ARBA" id="ARBA00010790"/>
    </source>
</evidence>
<dbReference type="GO" id="GO:0016020">
    <property type="term" value="C:membrane"/>
    <property type="evidence" value="ECO:0007669"/>
    <property type="project" value="TreeGrafter"/>
</dbReference>
<dbReference type="InterPro" id="IPR007867">
    <property type="entry name" value="GMC_OxRtase_C"/>
</dbReference>
<accession>A0A7Y9IUD8</accession>
<dbReference type="InterPro" id="IPR012132">
    <property type="entry name" value="GMC_OxRdtase"/>
</dbReference>
<evidence type="ECO:0000256" key="5">
    <source>
        <dbReference type="PIRSR" id="PIRSR000137-2"/>
    </source>
</evidence>
<evidence type="ECO:0000256" key="4">
    <source>
        <dbReference type="ARBA" id="ARBA00022827"/>
    </source>
</evidence>